<protein>
    <submittedName>
        <fullName evidence="1">DNA-binding protein</fullName>
    </submittedName>
</protein>
<name>A0AAW7Q1X0_9BACT</name>
<dbReference type="GO" id="GO:0003677">
    <property type="term" value="F:DNA binding"/>
    <property type="evidence" value="ECO:0007669"/>
    <property type="project" value="UniProtKB-KW"/>
</dbReference>
<accession>A0AAW7Q1X0</accession>
<keyword evidence="1" id="KW-0238">DNA-binding</keyword>
<dbReference type="EMBL" id="JAQJJC010000001">
    <property type="protein sequence ID" value="MDN5113066.1"/>
    <property type="molecule type" value="Genomic_DNA"/>
</dbReference>
<dbReference type="Proteomes" id="UP001170713">
    <property type="component" value="Unassembled WGS sequence"/>
</dbReference>
<dbReference type="EMBL" id="JAQJJG010000013">
    <property type="protein sequence ID" value="MDN5124261.1"/>
    <property type="molecule type" value="Genomic_DNA"/>
</dbReference>
<gene>
    <name evidence="1" type="ORF">PJV88_00285</name>
    <name evidence="2" type="ORF">PJV93_10115</name>
</gene>
<sequence length="163" mass="18307">MKEFNFELIFKLVDNQDSNEYLDALFENGCDDATISTGQLGMLSLSFTREAINASVAVESAINDVRKAIPSAKLVEATPDIVNISEISSILGHSRQYTRKLFNSDTSSLPAPIHIGNPSIWHLSEVLDWLKIIGKQEDKINENLFELSHITKQINIKRQLEAY</sequence>
<comment type="caution">
    <text evidence="1">The sequence shown here is derived from an EMBL/GenBank/DDBJ whole genome shotgun (WGS) entry which is preliminary data.</text>
</comment>
<organism evidence="1 3">
    <name type="scientific">Aliarcobacter butzleri</name>
    <dbReference type="NCBI Taxonomy" id="28197"/>
    <lineage>
        <taxon>Bacteria</taxon>
        <taxon>Pseudomonadati</taxon>
        <taxon>Campylobacterota</taxon>
        <taxon>Epsilonproteobacteria</taxon>
        <taxon>Campylobacterales</taxon>
        <taxon>Arcobacteraceae</taxon>
        <taxon>Aliarcobacter</taxon>
    </lineage>
</organism>
<dbReference type="RefSeq" id="WP_130529159.1">
    <property type="nucleotide sequence ID" value="NZ_JAKKPH010000002.1"/>
</dbReference>
<proteinExistence type="predicted"/>
<dbReference type="Proteomes" id="UP001170364">
    <property type="component" value="Unassembled WGS sequence"/>
</dbReference>
<evidence type="ECO:0000313" key="3">
    <source>
        <dbReference type="Proteomes" id="UP001170713"/>
    </source>
</evidence>
<evidence type="ECO:0000313" key="2">
    <source>
        <dbReference type="EMBL" id="MDN5124261.1"/>
    </source>
</evidence>
<evidence type="ECO:0000313" key="1">
    <source>
        <dbReference type="EMBL" id="MDN5113066.1"/>
    </source>
</evidence>
<reference evidence="1" key="1">
    <citation type="journal article" date="2023" name="Microorganisms">
        <title>Genomic Characterization of Arcobacter butzleri Strains Isolated from Various Sources in Lithuania.</title>
        <authorList>
            <person name="Uljanovas D."/>
            <person name="Golz G."/>
            <person name="Fleischmann S."/>
            <person name="Kudirkiene E."/>
            <person name="Kasetiene N."/>
            <person name="Grineviciene A."/>
            <person name="Tamuleviciene E."/>
            <person name="Aksomaitiene J."/>
            <person name="Alter T."/>
            <person name="Malakauskas M."/>
        </authorList>
    </citation>
    <scope>NUCLEOTIDE SEQUENCE</scope>
    <source>
        <strain evidence="2">S41</strain>
        <strain evidence="1">W48</strain>
    </source>
</reference>
<reference evidence="1" key="2">
    <citation type="submission" date="2023-01" db="EMBL/GenBank/DDBJ databases">
        <authorList>
            <person name="Uljanovas D."/>
        </authorList>
    </citation>
    <scope>NUCLEOTIDE SEQUENCE</scope>
    <source>
        <strain evidence="2">S41</strain>
        <strain evidence="1">W48</strain>
    </source>
</reference>
<dbReference type="AlphaFoldDB" id="A0AAW7Q1X0"/>